<dbReference type="Proteomes" id="UP001055439">
    <property type="component" value="Chromosome 4"/>
</dbReference>
<gene>
    <name evidence="2" type="ORF">MUK42_35617</name>
</gene>
<accession>A0A9E7JZ21</accession>
<protein>
    <submittedName>
        <fullName evidence="2">Pyruvate dehydrogenase E1 component subunit</fullName>
    </submittedName>
</protein>
<proteinExistence type="predicted"/>
<dbReference type="EMBL" id="CP097506">
    <property type="protein sequence ID" value="URD98925.1"/>
    <property type="molecule type" value="Genomic_DNA"/>
</dbReference>
<dbReference type="AlphaFoldDB" id="A0A9E7JZ21"/>
<organism evidence="2 3">
    <name type="scientific">Musa troglodytarum</name>
    <name type="common">fe'i banana</name>
    <dbReference type="NCBI Taxonomy" id="320322"/>
    <lineage>
        <taxon>Eukaryota</taxon>
        <taxon>Viridiplantae</taxon>
        <taxon>Streptophyta</taxon>
        <taxon>Embryophyta</taxon>
        <taxon>Tracheophyta</taxon>
        <taxon>Spermatophyta</taxon>
        <taxon>Magnoliopsida</taxon>
        <taxon>Liliopsida</taxon>
        <taxon>Zingiberales</taxon>
        <taxon>Musaceae</taxon>
        <taxon>Musa</taxon>
    </lineage>
</organism>
<reference evidence="2" key="1">
    <citation type="submission" date="2022-05" db="EMBL/GenBank/DDBJ databases">
        <title>The Musa troglodytarum L. genome provides insights into the mechanism of non-climacteric behaviour and enrichment of carotenoids.</title>
        <authorList>
            <person name="Wang J."/>
        </authorList>
    </citation>
    <scope>NUCLEOTIDE SEQUENCE</scope>
    <source>
        <tissue evidence="2">Leaf</tissue>
    </source>
</reference>
<evidence type="ECO:0000313" key="2">
    <source>
        <dbReference type="EMBL" id="URD98925.1"/>
    </source>
</evidence>
<keyword evidence="3" id="KW-1185">Reference proteome</keyword>
<name>A0A9E7JZ21_9LILI</name>
<evidence type="ECO:0000256" key="1">
    <source>
        <dbReference type="SAM" id="MobiDB-lite"/>
    </source>
</evidence>
<sequence>MRIGWDPKPKTAIRRRRLSRRCFRRRFSIRTGDAPPIRSPPSLLRGQQRHRRRRRSYRLPRIGRKRLRLELFPGSLPGAVLTILFQISCDSIRKGSILLVRSDEGASNFFNARPRSGNLITNAVAVGRKLMRLQVPLSPNLVMNYYCLRGLEEEMDQDPRVCVMVEDVGPL</sequence>
<keyword evidence="2" id="KW-0670">Pyruvate</keyword>
<evidence type="ECO:0000313" key="3">
    <source>
        <dbReference type="Proteomes" id="UP001055439"/>
    </source>
</evidence>
<feature type="region of interest" description="Disordered" evidence="1">
    <location>
        <begin position="31"/>
        <end position="55"/>
    </location>
</feature>